<evidence type="ECO:0000313" key="2">
    <source>
        <dbReference type="Proteomes" id="UP000001817"/>
    </source>
</evidence>
<organism evidence="1 2">
    <name type="scientific">Paraburkholderia xenovorans (strain LB400)</name>
    <dbReference type="NCBI Taxonomy" id="266265"/>
    <lineage>
        <taxon>Bacteria</taxon>
        <taxon>Pseudomonadati</taxon>
        <taxon>Pseudomonadota</taxon>
        <taxon>Betaproteobacteria</taxon>
        <taxon>Burkholderiales</taxon>
        <taxon>Burkholderiaceae</taxon>
        <taxon>Paraburkholderia</taxon>
    </lineage>
</organism>
<evidence type="ECO:0000313" key="1">
    <source>
        <dbReference type="EMBL" id="ABE29910.1"/>
    </source>
</evidence>
<accession>Q141S9</accession>
<keyword evidence="2" id="KW-1185">Reference proteome</keyword>
<proteinExistence type="predicted"/>
<dbReference type="EMBL" id="CP000270">
    <property type="protein sequence ID" value="ABE29910.1"/>
    <property type="molecule type" value="Genomic_DNA"/>
</dbReference>
<dbReference type="STRING" id="266265.Bxe_A3069"/>
<reference evidence="1 2" key="1">
    <citation type="journal article" date="2006" name="Proc. Natl. Acad. Sci. U.S.A.">
        <title>Burkholderia xenovorans LB400 harbors a multi-replicon, 9.73-Mbp genome shaped for versatility.</title>
        <authorList>
            <person name="Chain P.S."/>
            <person name="Denef V.J."/>
            <person name="Konstantinidis K.T."/>
            <person name="Vergez L.M."/>
            <person name="Agullo L."/>
            <person name="Reyes V.L."/>
            <person name="Hauser L."/>
            <person name="Cordova M."/>
            <person name="Gomez L."/>
            <person name="Gonzalez M."/>
            <person name="Land M."/>
            <person name="Lao V."/>
            <person name="Larimer F."/>
            <person name="LiPuma J.J."/>
            <person name="Mahenthiralingam E."/>
            <person name="Malfatti S.A."/>
            <person name="Marx C.J."/>
            <person name="Parnell J.J."/>
            <person name="Ramette A."/>
            <person name="Richardson P."/>
            <person name="Seeger M."/>
            <person name="Smith D."/>
            <person name="Spilker T."/>
            <person name="Sul W.J."/>
            <person name="Tsoi T.V."/>
            <person name="Ulrich L.E."/>
            <person name="Zhulin I.B."/>
            <person name="Tiedje J.M."/>
        </authorList>
    </citation>
    <scope>NUCLEOTIDE SEQUENCE [LARGE SCALE GENOMIC DNA]</scope>
    <source>
        <strain evidence="1 2">LB400</strain>
    </source>
</reference>
<dbReference type="eggNOG" id="ENOG50317A0">
    <property type="taxonomic scope" value="Bacteria"/>
</dbReference>
<gene>
    <name evidence="1" type="ORF">Bxe_A3069</name>
</gene>
<sequence>MSPKPRQKIARGFFVCVGGLAMSKPASKAAVPKGARPKLGRSVIVRYRFVKPMTVGIIIGVYEADTDDVIVQAFPVDRESIQIPAIPYYSAEPDDDVQSAVWPA</sequence>
<dbReference type="KEGG" id="bxe:Bxe_A3069"/>
<dbReference type="AlphaFoldDB" id="Q141S9"/>
<protein>
    <submittedName>
        <fullName evidence="1">Uncharacterized protein</fullName>
    </submittedName>
</protein>
<dbReference type="Proteomes" id="UP000001817">
    <property type="component" value="Chromosome 1"/>
</dbReference>
<name>Q141S9_PARXL</name>